<evidence type="ECO:0000313" key="1">
    <source>
        <dbReference type="EMBL" id="KAI3773178.1"/>
    </source>
</evidence>
<evidence type="ECO:0000313" key="2">
    <source>
        <dbReference type="Proteomes" id="UP001055879"/>
    </source>
</evidence>
<reference evidence="2" key="1">
    <citation type="journal article" date="2022" name="Mol. Ecol. Resour.">
        <title>The genomes of chicory, endive, great burdock and yacon provide insights into Asteraceae palaeo-polyploidization history and plant inulin production.</title>
        <authorList>
            <person name="Fan W."/>
            <person name="Wang S."/>
            <person name="Wang H."/>
            <person name="Wang A."/>
            <person name="Jiang F."/>
            <person name="Liu H."/>
            <person name="Zhao H."/>
            <person name="Xu D."/>
            <person name="Zhang Y."/>
        </authorList>
    </citation>
    <scope>NUCLEOTIDE SEQUENCE [LARGE SCALE GENOMIC DNA]</scope>
    <source>
        <strain evidence="2">cv. Niubang</strain>
    </source>
</reference>
<dbReference type="Proteomes" id="UP001055879">
    <property type="component" value="Linkage Group LG01"/>
</dbReference>
<name>A0ACB9FQV3_ARCLA</name>
<protein>
    <submittedName>
        <fullName evidence="1">Uncharacterized protein</fullName>
    </submittedName>
</protein>
<comment type="caution">
    <text evidence="1">The sequence shown here is derived from an EMBL/GenBank/DDBJ whole genome shotgun (WGS) entry which is preliminary data.</text>
</comment>
<sequence>MSGSGGFADDGLCNHQNIHNQYSLQQQRLAMAVVVADDDDRTDSDDDDNAALPIPPFVSSSSLFCTSKPQTDITNLDSFLDSITPIVPAQKSSETSCEAEVHPYYCLGDLWETFREWSAYGAGVPFLLYGRHPTTQYYVPFLSGMQLYVDPQKPQTKPRCRGEENGGSKLSEVCAFEYMEQEHPHSRPPLTDKVSGLASEFPELIKYRSCDLSASSWMCVAWYPIYRIPMGPTLKDLEASFLTFHSLSTQPGCYGEAEVSSMSEVDGIRLPVIGMASYKLKGSIISPYGLQECKQENALLDAATNWLHRLQALLPDYQFFLARYS</sequence>
<reference evidence="1 2" key="2">
    <citation type="journal article" date="2022" name="Mol. Ecol. Resour.">
        <title>The genomes of chicory, endive, great burdock and yacon provide insights into Asteraceae paleo-polyploidization history and plant inulin production.</title>
        <authorList>
            <person name="Fan W."/>
            <person name="Wang S."/>
            <person name="Wang H."/>
            <person name="Wang A."/>
            <person name="Jiang F."/>
            <person name="Liu H."/>
            <person name="Zhao H."/>
            <person name="Xu D."/>
            <person name="Zhang Y."/>
        </authorList>
    </citation>
    <scope>NUCLEOTIDE SEQUENCE [LARGE SCALE GENOMIC DNA]</scope>
    <source>
        <strain evidence="2">cv. Niubang</strain>
    </source>
</reference>
<proteinExistence type="predicted"/>
<accession>A0ACB9FQV3</accession>
<gene>
    <name evidence="1" type="ORF">L6452_04381</name>
</gene>
<keyword evidence="2" id="KW-1185">Reference proteome</keyword>
<dbReference type="EMBL" id="CM042047">
    <property type="protein sequence ID" value="KAI3773178.1"/>
    <property type="molecule type" value="Genomic_DNA"/>
</dbReference>
<organism evidence="1 2">
    <name type="scientific">Arctium lappa</name>
    <name type="common">Greater burdock</name>
    <name type="synonym">Lappa major</name>
    <dbReference type="NCBI Taxonomy" id="4217"/>
    <lineage>
        <taxon>Eukaryota</taxon>
        <taxon>Viridiplantae</taxon>
        <taxon>Streptophyta</taxon>
        <taxon>Embryophyta</taxon>
        <taxon>Tracheophyta</taxon>
        <taxon>Spermatophyta</taxon>
        <taxon>Magnoliopsida</taxon>
        <taxon>eudicotyledons</taxon>
        <taxon>Gunneridae</taxon>
        <taxon>Pentapetalae</taxon>
        <taxon>asterids</taxon>
        <taxon>campanulids</taxon>
        <taxon>Asterales</taxon>
        <taxon>Asteraceae</taxon>
        <taxon>Carduoideae</taxon>
        <taxon>Cardueae</taxon>
        <taxon>Arctiinae</taxon>
        <taxon>Arctium</taxon>
    </lineage>
</organism>